<protein>
    <submittedName>
        <fullName evidence="1">Uncharacterized protein</fullName>
    </submittedName>
</protein>
<sequence length="257" mass="28897">MPTPLDREFGPNSNLSQRIKDYRATKVLNPDFGIEDSVIDTFIVFLREFFATSQPYGATQQDVEVDESKPNLSERYRLYYDSEGGMDLEKSGIIIVDSDTVDPDLYAKRPAIVIDMVSSQFLGLGLDQYEGGSMAGEDKIHRDLVMGQLQLRAYSSVKNEARILANWVRNIVLAYTPSLCRMGQIHAIERRITVGRPSTGGQFPSSDTENIAVPVGVTWYKAYKWRTGYVQPDPLLADITMTSRTRIGKRIVISLDD</sequence>
<gene>
    <name evidence="1" type="ORF">LCGC14_0146800</name>
</gene>
<comment type="caution">
    <text evidence="1">The sequence shown here is derived from an EMBL/GenBank/DDBJ whole genome shotgun (WGS) entry which is preliminary data.</text>
</comment>
<reference evidence="1" key="1">
    <citation type="journal article" date="2015" name="Nature">
        <title>Complex archaea that bridge the gap between prokaryotes and eukaryotes.</title>
        <authorList>
            <person name="Spang A."/>
            <person name="Saw J.H."/>
            <person name="Jorgensen S.L."/>
            <person name="Zaremba-Niedzwiedzka K."/>
            <person name="Martijn J."/>
            <person name="Lind A.E."/>
            <person name="van Eijk R."/>
            <person name="Schleper C."/>
            <person name="Guy L."/>
            <person name="Ettema T.J."/>
        </authorList>
    </citation>
    <scope>NUCLEOTIDE SEQUENCE</scope>
</reference>
<dbReference type="AlphaFoldDB" id="A0A0F9Y1J1"/>
<dbReference type="EMBL" id="LAZR01000051">
    <property type="protein sequence ID" value="KKN98568.1"/>
    <property type="molecule type" value="Genomic_DNA"/>
</dbReference>
<name>A0A0F9Y1J1_9ZZZZ</name>
<organism evidence="1">
    <name type="scientific">marine sediment metagenome</name>
    <dbReference type="NCBI Taxonomy" id="412755"/>
    <lineage>
        <taxon>unclassified sequences</taxon>
        <taxon>metagenomes</taxon>
        <taxon>ecological metagenomes</taxon>
    </lineage>
</organism>
<accession>A0A0F9Y1J1</accession>
<evidence type="ECO:0000313" key="1">
    <source>
        <dbReference type="EMBL" id="KKN98568.1"/>
    </source>
</evidence>
<proteinExistence type="predicted"/>